<feature type="active site" description="Proton donor" evidence="4">
    <location>
        <position position="337"/>
    </location>
</feature>
<dbReference type="SUPFAM" id="SSF53474">
    <property type="entry name" value="alpha/beta-Hydrolases"/>
    <property type="match status" value="1"/>
</dbReference>
<dbReference type="Proteomes" id="UP000624244">
    <property type="component" value="Unassembled WGS sequence"/>
</dbReference>
<evidence type="ECO:0000256" key="1">
    <source>
        <dbReference type="ARBA" id="ARBA00010088"/>
    </source>
</evidence>
<accession>A0A8H6DY28</accession>
<evidence type="ECO:0000256" key="4">
    <source>
        <dbReference type="PIRSR" id="PIRSR001112-1"/>
    </source>
</evidence>
<evidence type="ECO:0000256" key="3">
    <source>
        <dbReference type="ARBA" id="ARBA00022801"/>
    </source>
</evidence>
<dbReference type="Gene3D" id="3.40.50.1820">
    <property type="entry name" value="alpha/beta hydrolase"/>
    <property type="match status" value="1"/>
</dbReference>
<keyword evidence="3" id="KW-0378">Hydrolase</keyword>
<organism evidence="7 8">
    <name type="scientific">Cochliobolus sativus</name>
    <name type="common">Common root rot and spot blotch fungus</name>
    <name type="synonym">Bipolaris sorokiniana</name>
    <dbReference type="NCBI Taxonomy" id="45130"/>
    <lineage>
        <taxon>Eukaryota</taxon>
        <taxon>Fungi</taxon>
        <taxon>Dikarya</taxon>
        <taxon>Ascomycota</taxon>
        <taxon>Pezizomycotina</taxon>
        <taxon>Dothideomycetes</taxon>
        <taxon>Pleosporomycetidae</taxon>
        <taxon>Pleosporales</taxon>
        <taxon>Pleosporineae</taxon>
        <taxon>Pleosporaceae</taxon>
        <taxon>Bipolaris</taxon>
    </lineage>
</organism>
<dbReference type="PANTHER" id="PTHR21661:SF35">
    <property type="entry name" value="EPOXIDE HYDROLASE"/>
    <property type="match status" value="1"/>
</dbReference>
<evidence type="ECO:0000313" key="7">
    <source>
        <dbReference type="EMBL" id="KAF5852257.1"/>
    </source>
</evidence>
<comment type="similarity">
    <text evidence="1">Belongs to the peptidase S33 family.</text>
</comment>
<name>A0A8H6DY28_COCSA</name>
<feature type="signal peptide" evidence="5">
    <location>
        <begin position="1"/>
        <end position="23"/>
    </location>
</feature>
<dbReference type="AlphaFoldDB" id="A0A8H6DY28"/>
<evidence type="ECO:0000313" key="8">
    <source>
        <dbReference type="Proteomes" id="UP000624244"/>
    </source>
</evidence>
<comment type="caution">
    <text evidence="7">The sequence shown here is derived from an EMBL/GenBank/DDBJ whole genome shotgun (WGS) entry which is preliminary data.</text>
</comment>
<dbReference type="EMBL" id="WNKQ01000004">
    <property type="protein sequence ID" value="KAF5852257.1"/>
    <property type="molecule type" value="Genomic_DNA"/>
</dbReference>
<feature type="domain" description="Epoxide hydrolase N-terminal" evidence="6">
    <location>
        <begin position="32"/>
        <end position="146"/>
    </location>
</feature>
<gene>
    <name evidence="7" type="ORF">GGP41_001017</name>
</gene>
<dbReference type="GO" id="GO:0097176">
    <property type="term" value="P:epoxide metabolic process"/>
    <property type="evidence" value="ECO:0007669"/>
    <property type="project" value="TreeGrafter"/>
</dbReference>
<dbReference type="InterPro" id="IPR016292">
    <property type="entry name" value="Epoxide_hydrolase"/>
</dbReference>
<dbReference type="PIRSF" id="PIRSF001112">
    <property type="entry name" value="Epoxide_hydrolase"/>
    <property type="match status" value="1"/>
</dbReference>
<dbReference type="PANTHER" id="PTHR21661">
    <property type="entry name" value="EPOXIDE HYDROLASE 1-RELATED"/>
    <property type="match status" value="1"/>
</dbReference>
<dbReference type="InterPro" id="IPR010497">
    <property type="entry name" value="Epoxide_hydro_N"/>
</dbReference>
<proteinExistence type="inferred from homology"/>
<keyword evidence="5" id="KW-0732">Signal</keyword>
<dbReference type="GO" id="GO:0004301">
    <property type="term" value="F:epoxide hydrolase activity"/>
    <property type="evidence" value="ECO:0007669"/>
    <property type="project" value="TreeGrafter"/>
</dbReference>
<keyword evidence="2" id="KW-0058">Aromatic hydrocarbons catabolism</keyword>
<sequence>MHPLNCFLVPVSISASLLMSTQASSDNPTYIPRPYEINVDPAFLEQTRSKVASFRSTADIAAPAWFDGPPSSNISSIAAYWSEEYDWLSEQKRLNEEFDHYITTVPPPGEGYNDSLDIHFIHQRSEKADAIPLLMLHGWPSTSLEWEKVIPELTKPSINNATSFHVVAPDLPGFGFSPAPRTPGLNATLHGVVFANLMEQLGYEKFAIYSTDLGALIGLTMVSTYENRITHHFSDFLYVIPNENDLARYATNQTTQEESEYIPSVQAFFNQHSAYAAIHSSYPLSIAYALNDSPVGFLAWMYHLVYTGSDIAYTEEDIIRQAFLLYAPGIYGNIRSYKELFDNSLFAPAKRSSVPTSALQFKLRGDPTFAYPEIKYFNFVPLSWLQRFHNITNLARYNEGGHFPAESVPHLVVKEIRAAYAS</sequence>
<dbReference type="InterPro" id="IPR000639">
    <property type="entry name" value="Epox_hydrolase-like"/>
</dbReference>
<feature type="chain" id="PRO_5034165429" description="Epoxide hydrolase N-terminal domain-containing protein" evidence="5">
    <location>
        <begin position="24"/>
        <end position="422"/>
    </location>
</feature>
<reference evidence="7" key="1">
    <citation type="submission" date="2019-11" db="EMBL/GenBank/DDBJ databases">
        <title>Bipolaris sorokiniana Genome sequencing.</title>
        <authorList>
            <person name="Wang H."/>
        </authorList>
    </citation>
    <scope>NUCLEOTIDE SEQUENCE</scope>
</reference>
<dbReference type="InterPro" id="IPR029058">
    <property type="entry name" value="AB_hydrolase_fold"/>
</dbReference>
<dbReference type="Pfam" id="PF06441">
    <property type="entry name" value="EHN"/>
    <property type="match status" value="1"/>
</dbReference>
<evidence type="ECO:0000259" key="6">
    <source>
        <dbReference type="Pfam" id="PF06441"/>
    </source>
</evidence>
<dbReference type="PRINTS" id="PR00412">
    <property type="entry name" value="EPOXHYDRLASE"/>
</dbReference>
<feature type="active site" description="Nucleophile" evidence="4">
    <location>
        <position position="212"/>
    </location>
</feature>
<evidence type="ECO:0000256" key="5">
    <source>
        <dbReference type="SAM" id="SignalP"/>
    </source>
</evidence>
<evidence type="ECO:0000256" key="2">
    <source>
        <dbReference type="ARBA" id="ARBA00022797"/>
    </source>
</evidence>
<feature type="active site" description="Proton acceptor" evidence="4">
    <location>
        <position position="402"/>
    </location>
</feature>
<protein>
    <recommendedName>
        <fullName evidence="6">Epoxide hydrolase N-terminal domain-containing protein</fullName>
    </recommendedName>
</protein>